<reference evidence="10" key="1">
    <citation type="submission" date="2022-11" db="UniProtKB">
        <authorList>
            <consortium name="EnsemblMetazoa"/>
        </authorList>
    </citation>
    <scope>IDENTIFICATION</scope>
</reference>
<keyword evidence="5 7" id="KW-0408">Iron</keyword>
<keyword evidence="4 8" id="KW-0560">Oxidoreductase</keyword>
<dbReference type="InterPro" id="IPR002401">
    <property type="entry name" value="Cyt_P450_E_grp-I"/>
</dbReference>
<dbReference type="GO" id="GO:0006082">
    <property type="term" value="P:organic acid metabolic process"/>
    <property type="evidence" value="ECO:0007669"/>
    <property type="project" value="TreeGrafter"/>
</dbReference>
<dbReference type="EnsemblMetazoa" id="XM_038222561.1">
    <property type="protein sequence ID" value="XP_038078489.1"/>
    <property type="gene ID" value="LOC119745896"/>
</dbReference>
<dbReference type="InterPro" id="IPR001128">
    <property type="entry name" value="Cyt_P450"/>
</dbReference>
<dbReference type="PRINTS" id="PR00385">
    <property type="entry name" value="P450"/>
</dbReference>
<evidence type="ECO:0000256" key="9">
    <source>
        <dbReference type="SAM" id="Phobius"/>
    </source>
</evidence>
<evidence type="ECO:0000256" key="7">
    <source>
        <dbReference type="PIRSR" id="PIRSR602401-1"/>
    </source>
</evidence>
<dbReference type="RefSeq" id="XP_038078489.1">
    <property type="nucleotide sequence ID" value="XM_038222561.1"/>
</dbReference>
<dbReference type="PANTHER" id="PTHR24300:SF403">
    <property type="entry name" value="CYTOCHROME P450 306A1"/>
    <property type="match status" value="1"/>
</dbReference>
<keyword evidence="9" id="KW-0812">Transmembrane</keyword>
<keyword evidence="11" id="KW-1185">Reference proteome</keyword>
<dbReference type="GO" id="GO:0008395">
    <property type="term" value="F:steroid hydroxylase activity"/>
    <property type="evidence" value="ECO:0007669"/>
    <property type="project" value="TreeGrafter"/>
</dbReference>
<evidence type="ECO:0000256" key="4">
    <source>
        <dbReference type="ARBA" id="ARBA00023002"/>
    </source>
</evidence>
<evidence type="ECO:0000256" key="6">
    <source>
        <dbReference type="ARBA" id="ARBA00023136"/>
    </source>
</evidence>
<dbReference type="PANTHER" id="PTHR24300">
    <property type="entry name" value="CYTOCHROME P450 508A4-RELATED"/>
    <property type="match status" value="1"/>
</dbReference>
<dbReference type="GO" id="GO:0005506">
    <property type="term" value="F:iron ion binding"/>
    <property type="evidence" value="ECO:0007669"/>
    <property type="project" value="InterPro"/>
</dbReference>
<evidence type="ECO:0000256" key="1">
    <source>
        <dbReference type="ARBA" id="ARBA00004370"/>
    </source>
</evidence>
<dbReference type="GO" id="GO:0006805">
    <property type="term" value="P:xenobiotic metabolic process"/>
    <property type="evidence" value="ECO:0007669"/>
    <property type="project" value="TreeGrafter"/>
</dbReference>
<dbReference type="GO" id="GO:0005737">
    <property type="term" value="C:cytoplasm"/>
    <property type="evidence" value="ECO:0007669"/>
    <property type="project" value="TreeGrafter"/>
</dbReference>
<accession>A0A914BQQ2</accession>
<name>A0A914BQQ2_PATMI</name>
<dbReference type="Pfam" id="PF00067">
    <property type="entry name" value="p450"/>
    <property type="match status" value="1"/>
</dbReference>
<dbReference type="FunFam" id="1.10.630.10:FF:000004">
    <property type="entry name" value="cytochrome P450 2D15 isoform X1"/>
    <property type="match status" value="1"/>
</dbReference>
<evidence type="ECO:0000313" key="11">
    <source>
        <dbReference type="Proteomes" id="UP000887568"/>
    </source>
</evidence>
<dbReference type="GO" id="GO:0016020">
    <property type="term" value="C:membrane"/>
    <property type="evidence" value="ECO:0007669"/>
    <property type="project" value="UniProtKB-SubCell"/>
</dbReference>
<comment type="subcellular location">
    <subcellularLocation>
        <location evidence="1">Membrane</location>
    </subcellularLocation>
</comment>
<dbReference type="Proteomes" id="UP000887568">
    <property type="component" value="Unplaced"/>
</dbReference>
<dbReference type="AlphaFoldDB" id="A0A914BQQ2"/>
<keyword evidence="6 9" id="KW-0472">Membrane</keyword>
<organism evidence="10 11">
    <name type="scientific">Patiria miniata</name>
    <name type="common">Bat star</name>
    <name type="synonym">Asterina miniata</name>
    <dbReference type="NCBI Taxonomy" id="46514"/>
    <lineage>
        <taxon>Eukaryota</taxon>
        <taxon>Metazoa</taxon>
        <taxon>Echinodermata</taxon>
        <taxon>Eleutherozoa</taxon>
        <taxon>Asterozoa</taxon>
        <taxon>Asteroidea</taxon>
        <taxon>Valvatacea</taxon>
        <taxon>Valvatida</taxon>
        <taxon>Asterinidae</taxon>
        <taxon>Patiria</taxon>
    </lineage>
</organism>
<protein>
    <recommendedName>
        <fullName evidence="12">Cytochrome P450</fullName>
    </recommendedName>
</protein>
<evidence type="ECO:0000256" key="8">
    <source>
        <dbReference type="RuleBase" id="RU000461"/>
    </source>
</evidence>
<dbReference type="Gene3D" id="1.10.630.10">
    <property type="entry name" value="Cytochrome P450"/>
    <property type="match status" value="1"/>
</dbReference>
<comment type="cofactor">
    <cofactor evidence="7">
        <name>heme</name>
        <dbReference type="ChEBI" id="CHEBI:30413"/>
    </cofactor>
</comment>
<dbReference type="OMA" id="PELHITH"/>
<dbReference type="GeneID" id="119745896"/>
<sequence>MEPFAAVDVLNTRTLLIGIVVFLVLFRTLRRPRNLPPGPWGWPVLGNLPQIMASGDKMHELFSKLTKRYGNIIHVEAGGISMVVLHGHDTAKEAFSQYELSARPELHITHAVCPSRIGILDSSGEEWVEIRRFSMTVLRSLGVGKASFEQNISTEAGILIEEIGKYHGKAFDPKHAVGNAVSNLICSVVFGKRFQYHDPAFQRLLKLLSDNITQGGAAGLLETSPIFYKLRMLPFVRRYVHAVNNFHKHFNVLVGEHTHKKDTDSPRDFIGFFLSEKEKKDKQGVESLALQSENLPKIVSDLFGAGSETTATTLRWAMLYMMAYPEVQTRVQKELDDVTNRNRMPRIADKPELPYTEAVLCEVQRIETIVPMSVPHMCSDDTTLMGYNIPKGTLVFSNLWHNHFDPSVWEEPKSFRPERFLDKEGKFQSREELTPFGIGRRICIGEHLARQELFVLFTHLLHHFTFKNPDDAPPISFKGIHGLVWTPQDFTVCAIERN</sequence>
<keyword evidence="9" id="KW-1133">Transmembrane helix</keyword>
<evidence type="ECO:0000256" key="2">
    <source>
        <dbReference type="ARBA" id="ARBA00010617"/>
    </source>
</evidence>
<dbReference type="PROSITE" id="PS00086">
    <property type="entry name" value="CYTOCHROME_P450"/>
    <property type="match status" value="1"/>
</dbReference>
<dbReference type="GO" id="GO:0016712">
    <property type="term" value="F:oxidoreductase activity, acting on paired donors, with incorporation or reduction of molecular oxygen, reduced flavin or flavoprotein as one donor, and incorporation of one atom of oxygen"/>
    <property type="evidence" value="ECO:0007669"/>
    <property type="project" value="TreeGrafter"/>
</dbReference>
<evidence type="ECO:0008006" key="12">
    <source>
        <dbReference type="Google" id="ProtNLM"/>
    </source>
</evidence>
<feature type="binding site" description="axial binding residue" evidence="7">
    <location>
        <position position="443"/>
    </location>
    <ligand>
        <name>heme</name>
        <dbReference type="ChEBI" id="CHEBI:30413"/>
    </ligand>
    <ligandPart>
        <name>Fe</name>
        <dbReference type="ChEBI" id="CHEBI:18248"/>
    </ligandPart>
</feature>
<proteinExistence type="inferred from homology"/>
<dbReference type="InterPro" id="IPR050182">
    <property type="entry name" value="Cytochrome_P450_fam2"/>
</dbReference>
<keyword evidence="3 7" id="KW-0479">Metal-binding</keyword>
<dbReference type="InterPro" id="IPR017972">
    <property type="entry name" value="Cyt_P450_CS"/>
</dbReference>
<evidence type="ECO:0000256" key="3">
    <source>
        <dbReference type="ARBA" id="ARBA00022723"/>
    </source>
</evidence>
<evidence type="ECO:0000256" key="5">
    <source>
        <dbReference type="ARBA" id="ARBA00023004"/>
    </source>
</evidence>
<dbReference type="PRINTS" id="PR00463">
    <property type="entry name" value="EP450I"/>
</dbReference>
<keyword evidence="8" id="KW-0503">Monooxygenase</keyword>
<dbReference type="InterPro" id="IPR036396">
    <property type="entry name" value="Cyt_P450_sf"/>
</dbReference>
<keyword evidence="7 8" id="KW-0349">Heme</keyword>
<dbReference type="GO" id="GO:0020037">
    <property type="term" value="F:heme binding"/>
    <property type="evidence" value="ECO:0007669"/>
    <property type="project" value="InterPro"/>
</dbReference>
<feature type="transmembrane region" description="Helical" evidence="9">
    <location>
        <begin position="12"/>
        <end position="29"/>
    </location>
</feature>
<evidence type="ECO:0000313" key="10">
    <source>
        <dbReference type="EnsemblMetazoa" id="XP_038078489.1"/>
    </source>
</evidence>
<dbReference type="OrthoDB" id="2789670at2759"/>
<dbReference type="SUPFAM" id="SSF48264">
    <property type="entry name" value="Cytochrome P450"/>
    <property type="match status" value="1"/>
</dbReference>
<comment type="similarity">
    <text evidence="2 8">Belongs to the cytochrome P450 family.</text>
</comment>